<name>A0A2N8KM69_9BURK</name>
<accession>A0A2N8KM69</accession>
<dbReference type="RefSeq" id="WP_102772613.1">
    <property type="nucleotide sequence ID" value="NZ_POQS01000002.1"/>
</dbReference>
<comment type="caution">
    <text evidence="2">The sequence shown here is derived from an EMBL/GenBank/DDBJ whole genome shotgun (WGS) entry which is preliminary data.</text>
</comment>
<evidence type="ECO:0000256" key="1">
    <source>
        <dbReference type="SAM" id="MobiDB-lite"/>
    </source>
</evidence>
<reference evidence="2 3" key="1">
    <citation type="submission" date="2018-01" db="EMBL/GenBank/DDBJ databases">
        <title>The draft genome of an aniline degradation strain ANB-1.</title>
        <authorList>
            <person name="Zhang L."/>
            <person name="Jiang J."/>
        </authorList>
    </citation>
    <scope>NUCLEOTIDE SEQUENCE [LARGE SCALE GENOMIC DNA]</scope>
    <source>
        <strain evidence="2 3">ANB-1</strain>
    </source>
</reference>
<gene>
    <name evidence="2" type="ORF">C1I89_10215</name>
</gene>
<sequence length="280" mass="31382">MAGDWIKMRSNLWDDPRVARLVDLTDSSEAAVIGGLYWLWATADQHTADGFMPGLSCRQIDRKTGVAGLGQALVDIGWIENHEEGIFIVNFEDHNGASAKKRAQTAKRVANHRSGNADETPNDESSNSPSVTGALAREREEKDKEEIPPNPPLQGGDESHQPSAAKPKRERKVRCTLKTFIDRCRQAGETAISGYEPLRKYVDGVGLPMEFVQLAWDVFKAEHGSDGIHERRMQADWRRHFLNYVTKGYYRLWYANAEGQFALTTQGVQAQRIHAHKEAA</sequence>
<keyword evidence="3" id="KW-1185">Reference proteome</keyword>
<dbReference type="AlphaFoldDB" id="A0A2N8KM69"/>
<evidence type="ECO:0000313" key="2">
    <source>
        <dbReference type="EMBL" id="PND34549.1"/>
    </source>
</evidence>
<dbReference type="Proteomes" id="UP000235994">
    <property type="component" value="Unassembled WGS sequence"/>
</dbReference>
<organism evidence="2 3">
    <name type="scientific">Achromobacter pulmonis</name>
    <dbReference type="NCBI Taxonomy" id="1389932"/>
    <lineage>
        <taxon>Bacteria</taxon>
        <taxon>Pseudomonadati</taxon>
        <taxon>Pseudomonadota</taxon>
        <taxon>Betaproteobacteria</taxon>
        <taxon>Burkholderiales</taxon>
        <taxon>Alcaligenaceae</taxon>
        <taxon>Achromobacter</taxon>
    </lineage>
</organism>
<feature type="compositionally biased region" description="Polar residues" evidence="1">
    <location>
        <begin position="113"/>
        <end position="131"/>
    </location>
</feature>
<proteinExistence type="predicted"/>
<feature type="region of interest" description="Disordered" evidence="1">
    <location>
        <begin position="99"/>
        <end position="171"/>
    </location>
</feature>
<feature type="compositionally biased region" description="Basic residues" evidence="1">
    <location>
        <begin position="99"/>
        <end position="111"/>
    </location>
</feature>
<dbReference type="EMBL" id="POQS01000002">
    <property type="protein sequence ID" value="PND34549.1"/>
    <property type="molecule type" value="Genomic_DNA"/>
</dbReference>
<feature type="compositionally biased region" description="Basic and acidic residues" evidence="1">
    <location>
        <begin position="136"/>
        <end position="147"/>
    </location>
</feature>
<evidence type="ECO:0000313" key="3">
    <source>
        <dbReference type="Proteomes" id="UP000235994"/>
    </source>
</evidence>
<protein>
    <submittedName>
        <fullName evidence="2">Uncharacterized protein</fullName>
    </submittedName>
</protein>